<dbReference type="AlphaFoldDB" id="A0A0F9GVP6"/>
<feature type="compositionally biased region" description="Pro residues" evidence="1">
    <location>
        <begin position="106"/>
        <end position="120"/>
    </location>
</feature>
<feature type="region of interest" description="Disordered" evidence="1">
    <location>
        <begin position="102"/>
        <end position="144"/>
    </location>
</feature>
<name>A0A0F9GVP6_9ZZZZ</name>
<proteinExistence type="predicted"/>
<organism evidence="2">
    <name type="scientific">marine sediment metagenome</name>
    <dbReference type="NCBI Taxonomy" id="412755"/>
    <lineage>
        <taxon>unclassified sequences</taxon>
        <taxon>metagenomes</taxon>
        <taxon>ecological metagenomes</taxon>
    </lineage>
</organism>
<comment type="caution">
    <text evidence="2">The sequence shown here is derived from an EMBL/GenBank/DDBJ whole genome shotgun (WGS) entry which is preliminary data.</text>
</comment>
<dbReference type="EMBL" id="LAZR01018854">
    <property type="protein sequence ID" value="KKL94726.1"/>
    <property type="molecule type" value="Genomic_DNA"/>
</dbReference>
<evidence type="ECO:0000256" key="1">
    <source>
        <dbReference type="SAM" id="MobiDB-lite"/>
    </source>
</evidence>
<protein>
    <submittedName>
        <fullName evidence="2">Uncharacterized protein</fullName>
    </submittedName>
</protein>
<gene>
    <name evidence="2" type="ORF">LCGC14_1861800</name>
</gene>
<sequence length="240" mass="27652">MPRIIRWFPVSHDFNSDPELWELRDKFGDRAGFVWLEILSTADRNEGKLGPSSLQLHAILASKCRVYSPKVRSILEWCLGKGWLILDGDLRVANYAKYHKTREPNEIPPGKPKASPPSEPSEPILPKEIHKNVSSSEPVGKGSSDKWDESMFFIRDYLKNGAPPLTAPEFLASNDWWVDVYDSVNGFDLAFLKREFATMSAWLQEHPRKRPMQNSKSMKTFVRGWITRNKERERRNAPKA</sequence>
<reference evidence="2" key="1">
    <citation type="journal article" date="2015" name="Nature">
        <title>Complex archaea that bridge the gap between prokaryotes and eukaryotes.</title>
        <authorList>
            <person name="Spang A."/>
            <person name="Saw J.H."/>
            <person name="Jorgensen S.L."/>
            <person name="Zaremba-Niedzwiedzka K."/>
            <person name="Martijn J."/>
            <person name="Lind A.E."/>
            <person name="van Eijk R."/>
            <person name="Schleper C."/>
            <person name="Guy L."/>
            <person name="Ettema T.J."/>
        </authorList>
    </citation>
    <scope>NUCLEOTIDE SEQUENCE</scope>
</reference>
<evidence type="ECO:0000313" key="2">
    <source>
        <dbReference type="EMBL" id="KKL94726.1"/>
    </source>
</evidence>
<accession>A0A0F9GVP6</accession>